<accession>A0AA90H1T6</accession>
<dbReference type="InterPro" id="IPR054284">
    <property type="entry name" value="DUF7019"/>
</dbReference>
<dbReference type="Pfam" id="PF22880">
    <property type="entry name" value="DUF7019"/>
    <property type="match status" value="1"/>
</dbReference>
<dbReference type="EMBL" id="JABXJJ020000004">
    <property type="protein sequence ID" value="MDI5968612.1"/>
    <property type="molecule type" value="Genomic_DNA"/>
</dbReference>
<reference evidence="2" key="1">
    <citation type="submission" date="2023-05" db="EMBL/GenBank/DDBJ databases">
        <title>Streptantibioticus silvisoli sp. nov., acidotolerant actinomycetes 1 from pine litter.</title>
        <authorList>
            <person name="Swiecimska M."/>
            <person name="Golinska P."/>
            <person name="Sangal V."/>
            <person name="Wachnowicz B."/>
            <person name="Goodfellow M."/>
        </authorList>
    </citation>
    <scope>NUCLEOTIDE SEQUENCE</scope>
    <source>
        <strain evidence="2">SL13</strain>
    </source>
</reference>
<feature type="region of interest" description="Disordered" evidence="1">
    <location>
        <begin position="271"/>
        <end position="320"/>
    </location>
</feature>
<protein>
    <submittedName>
        <fullName evidence="2">Uncharacterized protein</fullName>
    </submittedName>
</protein>
<sequence>MIAEENDIELAGRRPWSVGVAWKIFQATLNSREHTTRRRAEEARRIARGLGDALDEDLLAPRAMFVRGRGKFSFSEYQGWHSPQKFLMSHVRLASAAGQRVDLVLFGSLDNVRSSSFLRDADNFETGWTSSAAPAIDELLRTRGRENEYYNNEEEDYRSCDALQMALRQGMSPEEQEGRPETRGMTLGQGVCEFVAEVYTDVTLDPERWHHHDDDPLAGTERIIVGRPLWVREPAPGTAVSYAVLRNGPAWERRRWLRRLHLVPRRSIRSVNQRRPPATAALFGAQTDPGEPGEIGPQPVESQQPIARFRQTDSDRREEL</sequence>
<evidence type="ECO:0000313" key="2">
    <source>
        <dbReference type="EMBL" id="MDI5968612.1"/>
    </source>
</evidence>
<evidence type="ECO:0000256" key="1">
    <source>
        <dbReference type="SAM" id="MobiDB-lite"/>
    </source>
</evidence>
<organism evidence="2">
    <name type="scientific">Streptantibioticus silvisoli</name>
    <dbReference type="NCBI Taxonomy" id="2705255"/>
    <lineage>
        <taxon>Bacteria</taxon>
        <taxon>Bacillati</taxon>
        <taxon>Actinomycetota</taxon>
        <taxon>Actinomycetes</taxon>
        <taxon>Kitasatosporales</taxon>
        <taxon>Streptomycetaceae</taxon>
        <taxon>Streptantibioticus</taxon>
    </lineage>
</organism>
<comment type="caution">
    <text evidence="2">The sequence shown here is derived from an EMBL/GenBank/DDBJ whole genome shotgun (WGS) entry which is preliminary data.</text>
</comment>
<name>A0AA90H1T6_9ACTN</name>
<proteinExistence type="predicted"/>
<feature type="compositionally biased region" description="Basic and acidic residues" evidence="1">
    <location>
        <begin position="310"/>
        <end position="320"/>
    </location>
</feature>
<gene>
    <name evidence="2" type="ORF">POF50_004500</name>
</gene>
<dbReference type="AlphaFoldDB" id="A0AA90H1T6"/>